<dbReference type="SUPFAM" id="SSF49899">
    <property type="entry name" value="Concanavalin A-like lectins/glucanases"/>
    <property type="match status" value="1"/>
</dbReference>
<evidence type="ECO:0000313" key="3">
    <source>
        <dbReference type="WBParaSite" id="SPAL_0001330200.1"/>
    </source>
</evidence>
<keyword evidence="2" id="KW-1185">Reference proteome</keyword>
<reference evidence="3" key="1">
    <citation type="submission" date="2017-02" db="UniProtKB">
        <authorList>
            <consortium name="WormBaseParasite"/>
        </authorList>
    </citation>
    <scope>IDENTIFICATION</scope>
</reference>
<sequence>MENSKFIIYLLVLLIDNHNCRFFRCIFVIKKILVPQLNAQIQHSFDLNCDFDKNNLCLWHNSNVTWDHTSDWTISESILNITSIKKEIAPMPLNNGFIYTNGTNHGLNSALLVSDVISCQLGGAEIKYWYYKTQINSRLEICVRQPPGSLNILQQKCYDGVQAVQANQWVHQKIELPPSSQPFEILIRAYFIHPDDIIAIDKISYEAALCGSTHGQISVITIDKWNEVKDEMINKEENVKPMLVIADSINQKDDILLDDKSNDNNNTVINQKSIDIDGNVTKINEDALPKFLNVIHDVSPLLTMLWKSLQPQHSSLYTNQLLSIPSTSSLINSNIPIVAKASKTSSIDESININDEGNLNNNDNLLKSPMKYEVPINKNIYTAKINQNNIRKKTYKQLPTKVIYPSNFHPHQIKVKLTTPIIPINYSLSNENYDSNANNNVNESNLSSNYKLKKKTIIQPKTTYEEGIIEKMDRIPGTELSKPNYISVQQPNNTEYVDSENDIPKSSNKINFIFNKLSEQSVNIDDITRQLTPEMINELQMLSNFDDLESLTEGMDLSLLTKPGGFNILRQQFLERLIQKKLDKDISKP</sequence>
<dbReference type="Gene3D" id="2.60.120.200">
    <property type="match status" value="1"/>
</dbReference>
<name>A0A0N5C5S5_STREA</name>
<dbReference type="WBParaSite" id="SPAL_0001330200.1">
    <property type="protein sequence ID" value="SPAL_0001330200.1"/>
    <property type="gene ID" value="SPAL_0001330200"/>
</dbReference>
<dbReference type="Pfam" id="PF00629">
    <property type="entry name" value="MAM"/>
    <property type="match status" value="1"/>
</dbReference>
<accession>A0A0N5C5S5</accession>
<protein>
    <submittedName>
        <fullName evidence="3">MAM domain-containing protein</fullName>
    </submittedName>
</protein>
<dbReference type="PROSITE" id="PS50060">
    <property type="entry name" value="MAM_2"/>
    <property type="match status" value="1"/>
</dbReference>
<feature type="domain" description="MAM" evidence="1">
    <location>
        <begin position="47"/>
        <end position="212"/>
    </location>
</feature>
<organism evidence="2 3">
    <name type="scientific">Strongyloides papillosus</name>
    <name type="common">Intestinal threadworm</name>
    <dbReference type="NCBI Taxonomy" id="174720"/>
    <lineage>
        <taxon>Eukaryota</taxon>
        <taxon>Metazoa</taxon>
        <taxon>Ecdysozoa</taxon>
        <taxon>Nematoda</taxon>
        <taxon>Chromadorea</taxon>
        <taxon>Rhabditida</taxon>
        <taxon>Tylenchina</taxon>
        <taxon>Panagrolaimomorpha</taxon>
        <taxon>Strongyloidoidea</taxon>
        <taxon>Strongyloididae</taxon>
        <taxon>Strongyloides</taxon>
    </lineage>
</organism>
<dbReference type="SMART" id="SM00137">
    <property type="entry name" value="MAM"/>
    <property type="match status" value="1"/>
</dbReference>
<dbReference type="InterPro" id="IPR013320">
    <property type="entry name" value="ConA-like_dom_sf"/>
</dbReference>
<proteinExistence type="predicted"/>
<evidence type="ECO:0000259" key="1">
    <source>
        <dbReference type="PROSITE" id="PS50060"/>
    </source>
</evidence>
<dbReference type="AlphaFoldDB" id="A0A0N5C5S5"/>
<dbReference type="InterPro" id="IPR000998">
    <property type="entry name" value="MAM_dom"/>
</dbReference>
<dbReference type="GO" id="GO:0016020">
    <property type="term" value="C:membrane"/>
    <property type="evidence" value="ECO:0007669"/>
    <property type="project" value="InterPro"/>
</dbReference>
<evidence type="ECO:0000313" key="2">
    <source>
        <dbReference type="Proteomes" id="UP000046392"/>
    </source>
</evidence>
<dbReference type="Proteomes" id="UP000046392">
    <property type="component" value="Unplaced"/>
</dbReference>